<sequence>MKYICIFIRLIILASLPLWVLAQESNTLELFQALQSFSKESSLLILNELENPFAPIASTQESEPLRLYAIINKKALINDQWYMLNDTIRGYKITAIYPQFIQLQKAQNTLDLFINEKLP</sequence>
<organism evidence="1">
    <name type="scientific">uncultured Helicobacter sp</name>
    <dbReference type="NCBI Taxonomy" id="175537"/>
    <lineage>
        <taxon>Bacteria</taxon>
        <taxon>Pseudomonadati</taxon>
        <taxon>Campylobacterota</taxon>
        <taxon>Epsilonproteobacteria</taxon>
        <taxon>Campylobacterales</taxon>
        <taxon>Helicobacteraceae</taxon>
        <taxon>Helicobacter</taxon>
        <taxon>environmental samples</taxon>
    </lineage>
</organism>
<proteinExistence type="predicted"/>
<reference evidence="1" key="1">
    <citation type="journal article" date="2020" name="J. ISSAAS">
        <title>Lactobacilli and other gastrointestinal microbiota of Peromyscus leucopus, reservoir host for agents of Lyme disease and other zoonoses in North America.</title>
        <authorList>
            <person name="Milovic A."/>
            <person name="Bassam K."/>
            <person name="Shao H."/>
            <person name="Chatzistamou I."/>
            <person name="Tufts D.M."/>
            <person name="Diuk-Wasser M."/>
            <person name="Barbour A.G."/>
        </authorList>
    </citation>
    <scope>NUCLEOTIDE SEQUENCE</scope>
    <source>
        <strain evidence="1">LL4</strain>
    </source>
</reference>
<protein>
    <submittedName>
        <fullName evidence="1">Uncharacterized protein</fullName>
    </submittedName>
</protein>
<dbReference type="EMBL" id="MN577568">
    <property type="protein sequence ID" value="QGT50307.1"/>
    <property type="molecule type" value="Genomic_DNA"/>
</dbReference>
<dbReference type="AlphaFoldDB" id="A0A650EKM0"/>
<accession>A0A650EKM0</accession>
<gene>
    <name evidence="1" type="ORF">Helico6505_1390</name>
</gene>
<name>A0A650EKM0_9HELI</name>
<evidence type="ECO:0000313" key="1">
    <source>
        <dbReference type="EMBL" id="QGT50307.1"/>
    </source>
</evidence>